<protein>
    <recommendedName>
        <fullName evidence="2">C2H2-type domain-containing protein</fullName>
    </recommendedName>
</protein>
<dbReference type="EMBL" id="QUOU01000001">
    <property type="protein sequence ID" value="REL26492.1"/>
    <property type="molecule type" value="Genomic_DNA"/>
</dbReference>
<comment type="caution">
    <text evidence="3">The sequence shown here is derived from an EMBL/GenBank/DDBJ whole genome shotgun (WGS) entry which is preliminary data.</text>
</comment>
<evidence type="ECO:0000259" key="2">
    <source>
        <dbReference type="PROSITE" id="PS00028"/>
    </source>
</evidence>
<proteinExistence type="predicted"/>
<evidence type="ECO:0000313" key="4">
    <source>
        <dbReference type="Proteomes" id="UP000256478"/>
    </source>
</evidence>
<dbReference type="RefSeq" id="WP_116007609.1">
    <property type="nucleotide sequence ID" value="NZ_QUOU01000001.1"/>
</dbReference>
<gene>
    <name evidence="3" type="ORF">DXX93_07780</name>
</gene>
<dbReference type="Proteomes" id="UP000256478">
    <property type="component" value="Unassembled WGS sequence"/>
</dbReference>
<feature type="domain" description="C2H2-type" evidence="2">
    <location>
        <begin position="146"/>
        <end position="168"/>
    </location>
</feature>
<accession>A0A3E0TR61</accession>
<dbReference type="AlphaFoldDB" id="A0A3E0TR61"/>
<dbReference type="OrthoDB" id="5918373at2"/>
<organism evidence="3 4">
    <name type="scientific">Thalassotalea euphylliae</name>
    <dbReference type="NCBI Taxonomy" id="1655234"/>
    <lineage>
        <taxon>Bacteria</taxon>
        <taxon>Pseudomonadati</taxon>
        <taxon>Pseudomonadota</taxon>
        <taxon>Gammaproteobacteria</taxon>
        <taxon>Alteromonadales</taxon>
        <taxon>Colwelliaceae</taxon>
        <taxon>Thalassotalea</taxon>
    </lineage>
</organism>
<sequence>MGHNYQHNLPRKSDYQSESCQSKGSDHSQWQSLLKLGNESFHDQQFQQAEFFYSEAYDLLAHNYRNSPKCADTLMAWLCTCHNLSSLYEETGRLELSLRFLMVPHEYLLEITESEIQDEDIKLIAFKGLSLTIAPILAFAQKHPICDGCKSQFESLEQLLKHDAPQVH</sequence>
<feature type="region of interest" description="Disordered" evidence="1">
    <location>
        <begin position="1"/>
        <end position="24"/>
    </location>
</feature>
<reference evidence="3 4" key="1">
    <citation type="submission" date="2018-08" db="EMBL/GenBank/DDBJ databases">
        <title>Thalassotalea euphylliae genome.</title>
        <authorList>
            <person name="Summers S."/>
            <person name="Rice S.A."/>
            <person name="Freckelton M.L."/>
            <person name="Nedved B.T."/>
            <person name="Hadfield M.G."/>
        </authorList>
    </citation>
    <scope>NUCLEOTIDE SEQUENCE [LARGE SCALE GENOMIC DNA]</scope>
    <source>
        <strain evidence="3 4">H1</strain>
    </source>
</reference>
<dbReference type="PROSITE" id="PS00028">
    <property type="entry name" value="ZINC_FINGER_C2H2_1"/>
    <property type="match status" value="1"/>
</dbReference>
<dbReference type="InterPro" id="IPR013087">
    <property type="entry name" value="Znf_C2H2_type"/>
</dbReference>
<evidence type="ECO:0000313" key="3">
    <source>
        <dbReference type="EMBL" id="REL26492.1"/>
    </source>
</evidence>
<evidence type="ECO:0000256" key="1">
    <source>
        <dbReference type="SAM" id="MobiDB-lite"/>
    </source>
</evidence>
<name>A0A3E0TR61_9GAMM</name>